<name>A0A1Y2LG59_9PROT</name>
<accession>A0A1Y2LG59</accession>
<organism evidence="2 3">
    <name type="scientific">Thalassospira alkalitolerans</name>
    <dbReference type="NCBI Taxonomy" id="1293890"/>
    <lineage>
        <taxon>Bacteria</taxon>
        <taxon>Pseudomonadati</taxon>
        <taxon>Pseudomonadota</taxon>
        <taxon>Alphaproteobacteria</taxon>
        <taxon>Rhodospirillales</taxon>
        <taxon>Thalassospiraceae</taxon>
        <taxon>Thalassospira</taxon>
    </lineage>
</organism>
<dbReference type="Proteomes" id="UP000193396">
    <property type="component" value="Unassembled WGS sequence"/>
</dbReference>
<sequence length="92" mass="11302">MKGDEFHYICEERGLIIYDNKTNNIDELLYWIFQNISFEMALDYEFKNRKKGQDSRKILFSNQLEILQKISEKWKFKRQEEINGILKFNPFK</sequence>
<protein>
    <recommendedName>
        <fullName evidence="1">Immunity protein 63 domain-containing protein</fullName>
    </recommendedName>
</protein>
<evidence type="ECO:0000313" key="3">
    <source>
        <dbReference type="Proteomes" id="UP000193396"/>
    </source>
</evidence>
<reference evidence="2 3" key="1">
    <citation type="submission" date="2014-03" db="EMBL/GenBank/DDBJ databases">
        <title>The draft genome sequence of Thalassospira alkalitolerans JCM 18968.</title>
        <authorList>
            <person name="Lai Q."/>
            <person name="Shao Z."/>
        </authorList>
    </citation>
    <scope>NUCLEOTIDE SEQUENCE [LARGE SCALE GENOMIC DNA]</scope>
    <source>
        <strain evidence="2 3">JCM 18968</strain>
    </source>
</reference>
<evidence type="ECO:0000313" key="2">
    <source>
        <dbReference type="EMBL" id="OSQ49241.1"/>
    </source>
</evidence>
<feature type="domain" description="Immunity protein 63" evidence="1">
    <location>
        <begin position="4"/>
        <end position="82"/>
    </location>
</feature>
<dbReference type="AlphaFoldDB" id="A0A1Y2LG59"/>
<dbReference type="EMBL" id="JFKB01000003">
    <property type="protein sequence ID" value="OSQ49241.1"/>
    <property type="molecule type" value="Genomic_DNA"/>
</dbReference>
<keyword evidence="3" id="KW-1185">Reference proteome</keyword>
<comment type="caution">
    <text evidence="2">The sequence shown here is derived from an EMBL/GenBank/DDBJ whole genome shotgun (WGS) entry which is preliminary data.</text>
</comment>
<evidence type="ECO:0000259" key="1">
    <source>
        <dbReference type="Pfam" id="PF15599"/>
    </source>
</evidence>
<dbReference type="Pfam" id="PF15599">
    <property type="entry name" value="Imm63"/>
    <property type="match status" value="1"/>
</dbReference>
<dbReference type="InterPro" id="IPR028952">
    <property type="entry name" value="Imm63"/>
</dbReference>
<gene>
    <name evidence="2" type="ORF">TALK_05135</name>
</gene>
<proteinExistence type="predicted"/>